<feature type="region of interest" description="Disordered" evidence="1">
    <location>
        <begin position="388"/>
        <end position="414"/>
    </location>
</feature>
<dbReference type="RefSeq" id="WP_167940281.1">
    <property type="nucleotide sequence ID" value="NZ_JAATJA010000001.1"/>
</dbReference>
<comment type="caution">
    <text evidence="3">The sequence shown here is derived from an EMBL/GenBank/DDBJ whole genome shotgun (WGS) entry which is preliminary data.</text>
</comment>
<accession>A0A846QLW4</accession>
<dbReference type="EMBL" id="JAATJA010000001">
    <property type="protein sequence ID" value="NJB67203.1"/>
    <property type="molecule type" value="Genomic_DNA"/>
</dbReference>
<evidence type="ECO:0000313" key="4">
    <source>
        <dbReference type="Proteomes" id="UP000580856"/>
    </source>
</evidence>
<dbReference type="PANTHER" id="PTHR21525:SF9">
    <property type="entry name" value="CHANNEL_COLICIN DOMAIN-CONTAINING PROTEIN"/>
    <property type="match status" value="1"/>
</dbReference>
<reference evidence="3 4" key="1">
    <citation type="submission" date="2020-03" db="EMBL/GenBank/DDBJ databases">
        <title>Genomic Encyclopedia of Type Strains, Phase IV (KMG-IV): sequencing the most valuable type-strain genomes for metagenomic binning, comparative biology and taxonomic classification.</title>
        <authorList>
            <person name="Goeker M."/>
        </authorList>
    </citation>
    <scope>NUCLEOTIDE SEQUENCE [LARGE SCALE GENOMIC DNA]</scope>
    <source>
        <strain evidence="3 4">DSM 24233</strain>
    </source>
</reference>
<keyword evidence="2" id="KW-0472">Membrane</keyword>
<dbReference type="AlphaFoldDB" id="A0A846QLW4"/>
<dbReference type="Proteomes" id="UP000580856">
    <property type="component" value="Unassembled WGS sequence"/>
</dbReference>
<evidence type="ECO:0000256" key="2">
    <source>
        <dbReference type="SAM" id="Phobius"/>
    </source>
</evidence>
<evidence type="ECO:0000313" key="3">
    <source>
        <dbReference type="EMBL" id="NJB67203.1"/>
    </source>
</evidence>
<evidence type="ECO:0008006" key="5">
    <source>
        <dbReference type="Google" id="ProtNLM"/>
    </source>
</evidence>
<gene>
    <name evidence="3" type="ORF">GGQ74_000843</name>
</gene>
<proteinExistence type="predicted"/>
<protein>
    <recommendedName>
        <fullName evidence="5">Tail tape measure protein</fullName>
    </recommendedName>
</protein>
<keyword evidence="2" id="KW-1133">Transmembrane helix</keyword>
<feature type="region of interest" description="Disordered" evidence="1">
    <location>
        <begin position="55"/>
        <end position="95"/>
    </location>
</feature>
<evidence type="ECO:0000256" key="1">
    <source>
        <dbReference type="SAM" id="MobiDB-lite"/>
    </source>
</evidence>
<dbReference type="PANTHER" id="PTHR21525">
    <property type="entry name" value="MOTILE SPERM PROTEIN"/>
    <property type="match status" value="1"/>
</dbReference>
<organism evidence="3 4">
    <name type="scientific">Desulfobaculum xiamenense</name>
    <dbReference type="NCBI Taxonomy" id="995050"/>
    <lineage>
        <taxon>Bacteria</taxon>
        <taxon>Pseudomonadati</taxon>
        <taxon>Thermodesulfobacteriota</taxon>
        <taxon>Desulfovibrionia</taxon>
        <taxon>Desulfovibrionales</taxon>
        <taxon>Desulfovibrionaceae</taxon>
        <taxon>Desulfobaculum</taxon>
    </lineage>
</organism>
<keyword evidence="4" id="KW-1185">Reference proteome</keyword>
<feature type="transmembrane region" description="Helical" evidence="2">
    <location>
        <begin position="333"/>
        <end position="354"/>
    </location>
</feature>
<keyword evidence="2" id="KW-0812">Transmembrane</keyword>
<sequence length="689" mass="67634">MSNQGVSADQDGVVAQGQMVPVVKMGVACLKDIRVVMPDIVTRLDGLLGAAGEAGTNEPAPVSKLHGGGAPASGSAGERKPDNGGAPLGGQSAEKGERVDGALAAAELYADVVARVCAAVTEWNQLTVRQNVLAGALGVSADGLAAWEGVLGDMGMQASSAGKLIGALGNGLKSAMESGGESPAGESLRALGLSAEKLRELSPEEQFQAVATALKDMPDAAGATAAANELLGADGAAFVAQLRKRREGVDELLGRQRQLNILSDEGRSGAEAYAGAYNRLNTVIGGAVSEFSGLVGGAVAPLMDMGTDCLAAGLGQLRDGFASVAQSAAMGDWAGIAVAIAGVVAVVFSAVLALGKLKRLAASIVGKGGGGFAIPVRVVNLGGGAMSGGESGGGESDGKKGRRKKKRARVPRRVRRPKRALAGGLVENFRTVVTKPAVVAKSIIGKAMDKGRAFGSVFGKGGLKTAGRAVGKVFRPVGMALSALDMVDAVRSGDTAKVGGSLGSIGGSAAGAMAGAAIGSVVPVIGTALGGIVGGILGGMGGESLGEFLGGMFAPNKDGQAAAGEEKGALAGASEATSASVVAKAAPVATPAASGETSAAVPAVAPAASVVSHTAPATANAQPLPGNASAMEGSAGAVPCGGAAAMTMNVGGITIAAAPGMSPDEIADVVIRKLQALRRDGERRFLHDR</sequence>
<name>A0A846QLW4_9BACT</name>
<feature type="compositionally biased region" description="Basic residues" evidence="1">
    <location>
        <begin position="400"/>
        <end position="414"/>
    </location>
</feature>